<proteinExistence type="predicted"/>
<feature type="chain" id="PRO_5022800826" description="DUF2271 domain-containing protein" evidence="1">
    <location>
        <begin position="20"/>
        <end position="170"/>
    </location>
</feature>
<feature type="signal peptide" evidence="1">
    <location>
        <begin position="1"/>
        <end position="19"/>
    </location>
</feature>
<protein>
    <recommendedName>
        <fullName evidence="4">DUF2271 domain-containing protein</fullName>
    </recommendedName>
</protein>
<organism evidence="2 3">
    <name type="scientific">Oryzomicrobium terrae</name>
    <dbReference type="NCBI Taxonomy" id="1735038"/>
    <lineage>
        <taxon>Bacteria</taxon>
        <taxon>Pseudomonadati</taxon>
        <taxon>Pseudomonadota</taxon>
        <taxon>Betaproteobacteria</taxon>
        <taxon>Rhodocyclales</taxon>
        <taxon>Rhodocyclaceae</taxon>
        <taxon>Oryzomicrobium</taxon>
    </lineage>
</organism>
<dbReference type="AlphaFoldDB" id="A0A5C1E7T4"/>
<dbReference type="Pfam" id="PF10029">
    <property type="entry name" value="DUF2271"/>
    <property type="match status" value="1"/>
</dbReference>
<reference evidence="2 3" key="1">
    <citation type="submission" date="2017-07" db="EMBL/GenBank/DDBJ databases">
        <title>Complete genome sequence of Oryzomicrobium terrae TPP412.</title>
        <authorList>
            <person name="Chiu L.-W."/>
            <person name="Lo K.-J."/>
            <person name="Tsai Y.-M."/>
            <person name="Lin S.-S."/>
            <person name="Kuo C.-H."/>
            <person name="Liu C.-T."/>
        </authorList>
    </citation>
    <scope>NUCLEOTIDE SEQUENCE [LARGE SCALE GENOMIC DNA]</scope>
    <source>
        <strain evidence="2 3">TPP412</strain>
    </source>
</reference>
<accession>A0A5C1E7T4</accession>
<name>A0A5C1E7T4_9RHOO</name>
<evidence type="ECO:0000313" key="2">
    <source>
        <dbReference type="EMBL" id="QEL65011.1"/>
    </source>
</evidence>
<evidence type="ECO:0000313" key="3">
    <source>
        <dbReference type="Proteomes" id="UP000323671"/>
    </source>
</evidence>
<dbReference type="KEGG" id="otr:OTERR_15350"/>
<dbReference type="Proteomes" id="UP000323671">
    <property type="component" value="Chromosome"/>
</dbReference>
<keyword evidence="3" id="KW-1185">Reference proteome</keyword>
<dbReference type="InterPro" id="IPR014469">
    <property type="entry name" value="DUF2271"/>
</dbReference>
<dbReference type="RefSeq" id="WP_149425379.1">
    <property type="nucleotide sequence ID" value="NZ_CP022579.1"/>
</dbReference>
<evidence type="ECO:0000256" key="1">
    <source>
        <dbReference type="SAM" id="SignalP"/>
    </source>
</evidence>
<gene>
    <name evidence="2" type="ORF">OTERR_15350</name>
</gene>
<dbReference type="EMBL" id="CP022579">
    <property type="protein sequence ID" value="QEL65011.1"/>
    <property type="molecule type" value="Genomic_DNA"/>
</dbReference>
<keyword evidence="1" id="KW-0732">Signal</keyword>
<dbReference type="PIRSF" id="PIRSF014995">
    <property type="entry name" value="UCP014995"/>
    <property type="match status" value="1"/>
</dbReference>
<sequence>MRHSLSFAAMLLAASGASAADLAVDVEIPSLNVAEYHRPYVALWVERADQSVAANLAVWYDLKKSNKEGTKWLQDLRQWWRRSGRELEMPLDAVTSATRAVGKHKLNFSEGSKPLGRLPAGDYRLAVEAAREVGGREVVYIPFQWPPQKPLQLKAQGKTELGTIVLDLKP</sequence>
<evidence type="ECO:0008006" key="4">
    <source>
        <dbReference type="Google" id="ProtNLM"/>
    </source>
</evidence>